<feature type="signal peptide" evidence="1">
    <location>
        <begin position="1"/>
        <end position="23"/>
    </location>
</feature>
<sequence>MARRRAGAPALLAALLLAACASAPPPDAQLSGLALTRAPLLLPPDTVFEAVLLAWPREGAPPVALARQRIEDAGSPPYALRLPYHQGDIRTGGRYTVQATALRDGRLLLETRPEVVVLLDPGLRHVDLRLSPVPALPANAQAEVALTQTWWELSAIADMPAGADVPSTGTEDADPAEAPHLLLDGASGRLSGSGGCNRLAGSYRLQGASLRFEGLSSSLRLCLGSGLREALFFERLPRVASYWQRGRTLELRAGDGTPLLRFAARQDGMAPLPQTPRLSQ</sequence>
<keyword evidence="4" id="KW-1185">Reference proteome</keyword>
<gene>
    <name evidence="3" type="ORF">FOZ74_06570</name>
</gene>
<name>A0A5B8RUD7_9BURK</name>
<reference evidence="3 4" key="1">
    <citation type="submission" date="2019-07" db="EMBL/GenBank/DDBJ databases">
        <title>Complete genome sequence of Comamonas sp. NLF 7-7 isolated from livestock.</title>
        <authorList>
            <person name="Kim D.H."/>
            <person name="Kim J.G."/>
        </authorList>
    </citation>
    <scope>NUCLEOTIDE SEQUENCE [LARGE SCALE GENOMIC DNA]</scope>
    <source>
        <strain evidence="3 4">NLF 7-7</strain>
    </source>
</reference>
<evidence type="ECO:0000313" key="4">
    <source>
        <dbReference type="Proteomes" id="UP000321199"/>
    </source>
</evidence>
<dbReference type="Gene3D" id="2.40.128.270">
    <property type="match status" value="1"/>
</dbReference>
<dbReference type="RefSeq" id="WP_146912307.1">
    <property type="nucleotide sequence ID" value="NZ_CP042344.1"/>
</dbReference>
<proteinExistence type="predicted"/>
<dbReference type="KEGG" id="cof:FOZ74_06570"/>
<dbReference type="InterPro" id="IPR053147">
    <property type="entry name" value="Hsp_HslJ-like"/>
</dbReference>
<feature type="chain" id="PRO_5022805859" evidence="1">
    <location>
        <begin position="24"/>
        <end position="280"/>
    </location>
</feature>
<evidence type="ECO:0000313" key="3">
    <source>
        <dbReference type="EMBL" id="QEA12713.1"/>
    </source>
</evidence>
<dbReference type="PANTHER" id="PTHR35535:SF1">
    <property type="entry name" value="HEAT SHOCK PROTEIN HSLJ"/>
    <property type="match status" value="1"/>
</dbReference>
<dbReference type="InterPro" id="IPR039366">
    <property type="entry name" value="Pilotin"/>
</dbReference>
<organism evidence="3 4">
    <name type="scientific">Comamonas flocculans</name>
    <dbReference type="NCBI Taxonomy" id="2597701"/>
    <lineage>
        <taxon>Bacteria</taxon>
        <taxon>Pseudomonadati</taxon>
        <taxon>Pseudomonadota</taxon>
        <taxon>Betaproteobacteria</taxon>
        <taxon>Burkholderiales</taxon>
        <taxon>Comamonadaceae</taxon>
        <taxon>Comamonas</taxon>
    </lineage>
</organism>
<dbReference type="Pfam" id="PF09619">
    <property type="entry name" value="YscW"/>
    <property type="match status" value="1"/>
</dbReference>
<dbReference type="OrthoDB" id="5348860at2"/>
<accession>A0A5B8RUD7</accession>
<dbReference type="InterPro" id="IPR005184">
    <property type="entry name" value="DUF306_Meta_HslJ"/>
</dbReference>
<dbReference type="Proteomes" id="UP000321199">
    <property type="component" value="Chromosome"/>
</dbReference>
<dbReference type="EMBL" id="CP042344">
    <property type="protein sequence ID" value="QEA12713.1"/>
    <property type="molecule type" value="Genomic_DNA"/>
</dbReference>
<protein>
    <submittedName>
        <fullName evidence="3">META domain-containing protein</fullName>
    </submittedName>
</protein>
<keyword evidence="1" id="KW-0732">Signal</keyword>
<dbReference type="PROSITE" id="PS51257">
    <property type="entry name" value="PROKAR_LIPOPROTEIN"/>
    <property type="match status" value="1"/>
</dbReference>
<evidence type="ECO:0000259" key="2">
    <source>
        <dbReference type="Pfam" id="PF03724"/>
    </source>
</evidence>
<feature type="domain" description="DUF306" evidence="2">
    <location>
        <begin position="145"/>
        <end position="262"/>
    </location>
</feature>
<dbReference type="Pfam" id="PF03724">
    <property type="entry name" value="META"/>
    <property type="match status" value="1"/>
</dbReference>
<dbReference type="AlphaFoldDB" id="A0A5B8RUD7"/>
<dbReference type="PANTHER" id="PTHR35535">
    <property type="entry name" value="HEAT SHOCK PROTEIN HSLJ"/>
    <property type="match status" value="1"/>
</dbReference>
<evidence type="ECO:0000256" key="1">
    <source>
        <dbReference type="SAM" id="SignalP"/>
    </source>
</evidence>
<dbReference type="InterPro" id="IPR038670">
    <property type="entry name" value="HslJ-like_sf"/>
</dbReference>